<gene>
    <name evidence="1" type="ORF">NCTC10295_02318</name>
    <name evidence="2" type="ORF">NCTC10295_02430</name>
</gene>
<dbReference type="AlphaFoldDB" id="A0A378UK49"/>
<dbReference type="RefSeq" id="WP_115225461.1">
    <property type="nucleotide sequence ID" value="NZ_CP181246.1"/>
</dbReference>
<dbReference type="EMBL" id="UGQS01000006">
    <property type="protein sequence ID" value="STZ83094.1"/>
    <property type="molecule type" value="Genomic_DNA"/>
</dbReference>
<dbReference type="InterPro" id="IPR026365">
    <property type="entry name" value="BcepMu_gp16"/>
</dbReference>
<organism evidence="1 3">
    <name type="scientific">Bergeriella denitrificans</name>
    <name type="common">Neisseria denitrificans</name>
    <dbReference type="NCBI Taxonomy" id="494"/>
    <lineage>
        <taxon>Bacteria</taxon>
        <taxon>Pseudomonadati</taxon>
        <taxon>Pseudomonadota</taxon>
        <taxon>Betaproteobacteria</taxon>
        <taxon>Neisseriales</taxon>
        <taxon>Neisseriaceae</taxon>
        <taxon>Bergeriella</taxon>
    </lineage>
</organism>
<proteinExistence type="predicted"/>
<keyword evidence="3" id="KW-1185">Reference proteome</keyword>
<sequence length="83" mass="9872">MKFKLVKARYFRFRRQAWVIRPPEKKILSEQQLKENFAKNGKTLAQWARENGYQPREVYLVIGGQNKAKYGRGFEIARKLGLK</sequence>
<evidence type="ECO:0000313" key="1">
    <source>
        <dbReference type="EMBL" id="STZ77500.1"/>
    </source>
</evidence>
<reference evidence="1 3" key="1">
    <citation type="submission" date="2018-06" db="EMBL/GenBank/DDBJ databases">
        <authorList>
            <consortium name="Pathogen Informatics"/>
            <person name="Doyle S."/>
        </authorList>
    </citation>
    <scope>NUCLEOTIDE SEQUENCE [LARGE SCALE GENOMIC DNA]</scope>
    <source>
        <strain evidence="1 3">NCTC10295</strain>
    </source>
</reference>
<dbReference type="Proteomes" id="UP000254651">
    <property type="component" value="Unassembled WGS sequence"/>
</dbReference>
<evidence type="ECO:0000313" key="3">
    <source>
        <dbReference type="Proteomes" id="UP000254651"/>
    </source>
</evidence>
<dbReference type="NCBIfam" id="TIGR04111">
    <property type="entry name" value="BcepMu_gp16"/>
    <property type="match status" value="1"/>
</dbReference>
<dbReference type="EMBL" id="UGQS01000002">
    <property type="protein sequence ID" value="STZ77500.1"/>
    <property type="molecule type" value="Genomic_DNA"/>
</dbReference>
<evidence type="ECO:0000313" key="2">
    <source>
        <dbReference type="EMBL" id="STZ83094.1"/>
    </source>
</evidence>
<name>A0A378UK49_BERDE</name>
<accession>A0A378UK49</accession>
<protein>
    <submittedName>
        <fullName evidence="1">Phage-associated protein, BcepMu gp16 family</fullName>
    </submittedName>
</protein>